<protein>
    <recommendedName>
        <fullName evidence="7">Rhodopsin domain-containing protein</fullName>
    </recommendedName>
</protein>
<feature type="transmembrane region" description="Helical" evidence="6">
    <location>
        <begin position="102"/>
        <end position="123"/>
    </location>
</feature>
<dbReference type="Pfam" id="PF20684">
    <property type="entry name" value="Fung_rhodopsin"/>
    <property type="match status" value="1"/>
</dbReference>
<dbReference type="Proteomes" id="UP000799439">
    <property type="component" value="Unassembled WGS sequence"/>
</dbReference>
<evidence type="ECO:0000259" key="7">
    <source>
        <dbReference type="Pfam" id="PF20684"/>
    </source>
</evidence>
<keyword evidence="2 6" id="KW-0812">Transmembrane</keyword>
<dbReference type="PANTHER" id="PTHR33048:SF146">
    <property type="entry name" value="INTEGRAL MEMBRANE PROTEIN"/>
    <property type="match status" value="1"/>
</dbReference>
<dbReference type="GO" id="GO:0016020">
    <property type="term" value="C:membrane"/>
    <property type="evidence" value="ECO:0007669"/>
    <property type="project" value="UniProtKB-SubCell"/>
</dbReference>
<feature type="transmembrane region" description="Helical" evidence="6">
    <location>
        <begin position="17"/>
        <end position="38"/>
    </location>
</feature>
<proteinExistence type="inferred from homology"/>
<dbReference type="EMBL" id="ML996081">
    <property type="protein sequence ID" value="KAF2158240.1"/>
    <property type="molecule type" value="Genomic_DNA"/>
</dbReference>
<evidence type="ECO:0000256" key="5">
    <source>
        <dbReference type="ARBA" id="ARBA00038359"/>
    </source>
</evidence>
<feature type="transmembrane region" description="Helical" evidence="6">
    <location>
        <begin position="135"/>
        <end position="153"/>
    </location>
</feature>
<evidence type="ECO:0000256" key="6">
    <source>
        <dbReference type="SAM" id="Phobius"/>
    </source>
</evidence>
<keyword evidence="3 6" id="KW-1133">Transmembrane helix</keyword>
<feature type="transmembrane region" description="Helical" evidence="6">
    <location>
        <begin position="248"/>
        <end position="270"/>
    </location>
</feature>
<evidence type="ECO:0000256" key="1">
    <source>
        <dbReference type="ARBA" id="ARBA00004141"/>
    </source>
</evidence>
<reference evidence="8" key="1">
    <citation type="journal article" date="2020" name="Stud. Mycol.">
        <title>101 Dothideomycetes genomes: a test case for predicting lifestyles and emergence of pathogens.</title>
        <authorList>
            <person name="Haridas S."/>
            <person name="Albert R."/>
            <person name="Binder M."/>
            <person name="Bloem J."/>
            <person name="Labutti K."/>
            <person name="Salamov A."/>
            <person name="Andreopoulos B."/>
            <person name="Baker S."/>
            <person name="Barry K."/>
            <person name="Bills G."/>
            <person name="Bluhm B."/>
            <person name="Cannon C."/>
            <person name="Castanera R."/>
            <person name="Culley D."/>
            <person name="Daum C."/>
            <person name="Ezra D."/>
            <person name="Gonzalez J."/>
            <person name="Henrissat B."/>
            <person name="Kuo A."/>
            <person name="Liang C."/>
            <person name="Lipzen A."/>
            <person name="Lutzoni F."/>
            <person name="Magnuson J."/>
            <person name="Mondo S."/>
            <person name="Nolan M."/>
            <person name="Ohm R."/>
            <person name="Pangilinan J."/>
            <person name="Park H.-J."/>
            <person name="Ramirez L."/>
            <person name="Alfaro M."/>
            <person name="Sun H."/>
            <person name="Tritt A."/>
            <person name="Yoshinaga Y."/>
            <person name="Zwiers L.-H."/>
            <person name="Turgeon B."/>
            <person name="Goodwin S."/>
            <person name="Spatafora J."/>
            <person name="Crous P."/>
            <person name="Grigoriev I."/>
        </authorList>
    </citation>
    <scope>NUCLEOTIDE SEQUENCE</scope>
    <source>
        <strain evidence="8">CBS 260.36</strain>
    </source>
</reference>
<name>A0A9P4JCS3_9PEZI</name>
<feature type="transmembrane region" description="Helical" evidence="6">
    <location>
        <begin position="184"/>
        <end position="204"/>
    </location>
</feature>
<comment type="caution">
    <text evidence="8">The sequence shown here is derived from an EMBL/GenBank/DDBJ whole genome shotgun (WGS) entry which is preliminary data.</text>
</comment>
<evidence type="ECO:0000313" key="9">
    <source>
        <dbReference type="Proteomes" id="UP000799439"/>
    </source>
</evidence>
<dbReference type="OrthoDB" id="3934549at2759"/>
<evidence type="ECO:0000313" key="8">
    <source>
        <dbReference type="EMBL" id="KAF2158240.1"/>
    </source>
</evidence>
<comment type="similarity">
    <text evidence="5">Belongs to the SAT4 family.</text>
</comment>
<evidence type="ECO:0000256" key="2">
    <source>
        <dbReference type="ARBA" id="ARBA00022692"/>
    </source>
</evidence>
<evidence type="ECO:0000256" key="4">
    <source>
        <dbReference type="ARBA" id="ARBA00023136"/>
    </source>
</evidence>
<dbReference type="InterPro" id="IPR052337">
    <property type="entry name" value="SAT4-like"/>
</dbReference>
<comment type="subcellular location">
    <subcellularLocation>
        <location evidence="1">Membrane</location>
        <topology evidence="1">Multi-pass membrane protein</topology>
    </subcellularLocation>
</comment>
<dbReference type="AlphaFoldDB" id="A0A9P4JCS3"/>
<feature type="transmembrane region" description="Helical" evidence="6">
    <location>
        <begin position="50"/>
        <end position="69"/>
    </location>
</feature>
<accession>A0A9P4JCS3</accession>
<gene>
    <name evidence="8" type="ORF">K461DRAFT_318215</name>
</gene>
<keyword evidence="9" id="KW-1185">Reference proteome</keyword>
<dbReference type="PANTHER" id="PTHR33048">
    <property type="entry name" value="PTH11-LIKE INTEGRAL MEMBRANE PROTEIN (AFU_ORTHOLOGUE AFUA_5G11245)"/>
    <property type="match status" value="1"/>
</dbReference>
<keyword evidence="4 6" id="KW-0472">Membrane</keyword>
<dbReference type="InterPro" id="IPR049326">
    <property type="entry name" value="Rhodopsin_dom_fungi"/>
</dbReference>
<feature type="domain" description="Rhodopsin" evidence="7">
    <location>
        <begin position="35"/>
        <end position="280"/>
    </location>
</feature>
<organism evidence="8 9">
    <name type="scientific">Myriangium duriaei CBS 260.36</name>
    <dbReference type="NCBI Taxonomy" id="1168546"/>
    <lineage>
        <taxon>Eukaryota</taxon>
        <taxon>Fungi</taxon>
        <taxon>Dikarya</taxon>
        <taxon>Ascomycota</taxon>
        <taxon>Pezizomycotina</taxon>
        <taxon>Dothideomycetes</taxon>
        <taxon>Dothideomycetidae</taxon>
        <taxon>Myriangiales</taxon>
        <taxon>Myriangiaceae</taxon>
        <taxon>Myriangium</taxon>
    </lineage>
</organism>
<sequence length="333" mass="36249">MTSIGTPLTHVDNAGPAVLIVGYVLLPLSFIVVLLRLYTKIALTNRRMGFDDLFIGIAFIIQMVYNITFTNGVHWGLGRHLSNLSDVQRENALKWITLSEPFAVLSSMFGRIGFAFYLLNLVAPSDGVQRNLLKVVMVFQFIANVAVVIQILAQCGTHLSAQWDPVAAATATCQSPLVETYFGYVQSSINSVCDLILTILPLLVIKRLQLSTRVKIGLLGLLCLSMFAFVASLIKAVSISNLSVRNNFTYNMAFLVICCTVENNLVIIGASIPTLKPLLKVVTGGSTAQSYGSRTGTRNVINGKSVPGGDIQSNVMITRKMDVTVVHEEYESA</sequence>
<feature type="transmembrane region" description="Helical" evidence="6">
    <location>
        <begin position="216"/>
        <end position="236"/>
    </location>
</feature>
<evidence type="ECO:0000256" key="3">
    <source>
        <dbReference type="ARBA" id="ARBA00022989"/>
    </source>
</evidence>